<dbReference type="GO" id="GO:0032222">
    <property type="term" value="P:regulation of synaptic transmission, cholinergic"/>
    <property type="evidence" value="ECO:0007669"/>
    <property type="project" value="InterPro"/>
</dbReference>
<comment type="subcellular location">
    <subcellularLocation>
        <location evidence="1">Membrane</location>
        <topology evidence="1">Lipid-anchor</topology>
        <topology evidence="1">GPI-anchor</topology>
    </subcellularLocation>
</comment>
<dbReference type="AlphaFoldDB" id="A0A194QK48"/>
<reference evidence="9 10" key="1">
    <citation type="journal article" date="2015" name="Nat. Commun.">
        <title>Outbred genome sequencing and CRISPR/Cas9 gene editing in butterflies.</title>
        <authorList>
            <person name="Li X."/>
            <person name="Fan D."/>
            <person name="Zhang W."/>
            <person name="Liu G."/>
            <person name="Zhang L."/>
            <person name="Zhao L."/>
            <person name="Fang X."/>
            <person name="Chen L."/>
            <person name="Dong Y."/>
            <person name="Chen Y."/>
            <person name="Ding Y."/>
            <person name="Zhao R."/>
            <person name="Feng M."/>
            <person name="Zhu Y."/>
            <person name="Feng Y."/>
            <person name="Jiang X."/>
            <person name="Zhu D."/>
            <person name="Xiang H."/>
            <person name="Feng X."/>
            <person name="Li S."/>
            <person name="Wang J."/>
            <person name="Zhang G."/>
            <person name="Kronforst M.R."/>
            <person name="Wang W."/>
        </authorList>
    </citation>
    <scope>NUCLEOTIDE SEQUENCE [LARGE SCALE GENOMIC DNA]</scope>
    <source>
        <strain evidence="9">Ya'a_city_454_Px</strain>
        <tissue evidence="9">Whole body</tissue>
    </source>
</reference>
<evidence type="ECO:0000256" key="1">
    <source>
        <dbReference type="ARBA" id="ARBA00004589"/>
    </source>
</evidence>
<keyword evidence="8" id="KW-0449">Lipoprotein</keyword>
<dbReference type="InterPro" id="IPR050975">
    <property type="entry name" value="Sleep_regulator"/>
</dbReference>
<evidence type="ECO:0000256" key="7">
    <source>
        <dbReference type="ARBA" id="ARBA00023180"/>
    </source>
</evidence>
<gene>
    <name evidence="9" type="ORF">RR46_02040</name>
</gene>
<evidence type="ECO:0000313" key="10">
    <source>
        <dbReference type="Proteomes" id="UP000053268"/>
    </source>
</evidence>
<dbReference type="Pfam" id="PF17064">
    <property type="entry name" value="QVR"/>
    <property type="match status" value="1"/>
</dbReference>
<dbReference type="GO" id="GO:0030431">
    <property type="term" value="P:sleep"/>
    <property type="evidence" value="ECO:0007669"/>
    <property type="project" value="InterPro"/>
</dbReference>
<keyword evidence="4" id="KW-0732">Signal</keyword>
<evidence type="ECO:0000256" key="6">
    <source>
        <dbReference type="ARBA" id="ARBA00023136"/>
    </source>
</evidence>
<evidence type="ECO:0000313" key="9">
    <source>
        <dbReference type="EMBL" id="KPJ05285.1"/>
    </source>
</evidence>
<accession>A0A194QK48</accession>
<dbReference type="GO" id="GO:0098552">
    <property type="term" value="C:side of membrane"/>
    <property type="evidence" value="ECO:0007669"/>
    <property type="project" value="UniProtKB-KW"/>
</dbReference>
<keyword evidence="6" id="KW-0472">Membrane</keyword>
<evidence type="ECO:0000256" key="4">
    <source>
        <dbReference type="ARBA" id="ARBA00022729"/>
    </source>
</evidence>
<dbReference type="PANTHER" id="PTHR33562">
    <property type="entry name" value="ATILLA, ISOFORM B-RELATED-RELATED"/>
    <property type="match status" value="1"/>
</dbReference>
<keyword evidence="7" id="KW-0325">Glycoprotein</keyword>
<dbReference type="EMBL" id="KQ458756">
    <property type="protein sequence ID" value="KPJ05285.1"/>
    <property type="molecule type" value="Genomic_DNA"/>
</dbReference>
<dbReference type="Proteomes" id="UP000053268">
    <property type="component" value="Unassembled WGS sequence"/>
</dbReference>
<evidence type="ECO:0000256" key="3">
    <source>
        <dbReference type="ARBA" id="ARBA00022692"/>
    </source>
</evidence>
<evidence type="ECO:0000256" key="8">
    <source>
        <dbReference type="ARBA" id="ARBA00023288"/>
    </source>
</evidence>
<evidence type="ECO:0000256" key="5">
    <source>
        <dbReference type="ARBA" id="ARBA00022989"/>
    </source>
</evidence>
<dbReference type="InterPro" id="IPR031424">
    <property type="entry name" value="QVR-like"/>
</dbReference>
<keyword evidence="5" id="KW-1133">Transmembrane helix</keyword>
<keyword evidence="2" id="KW-0336">GPI-anchor</keyword>
<evidence type="ECO:0000256" key="2">
    <source>
        <dbReference type="ARBA" id="ARBA00022622"/>
    </source>
</evidence>
<proteinExistence type="predicted"/>
<sequence length="500" mass="55202">MSPNCETCRKPEDVQHLLLECENNKRDCKLLFTEMKRGMLYAYSAPRGGRGSYVGFSSIAEAYPLNPSVPPTHRDGTTGTLSLSSAAREFIATLFGVSMRWLASECRRSPVAATRSLSLAHPLRGFARTKTITMARGFAALSIAVLLTAFEFGSCLRCYQCNSQSDPTCKDPFSGKNKVECSTQDSVNYNRAYLRGILPNELVDAIAGAPRYCHKIVMQNGATIRTCLDANPTDLNQTCRALENASKLSPMDQSKQVKHCQVCDKDDCNGAGSIALSFPLAALALIASTISDIKSARDRLRRVEVTALGAGQKAAPRVCELERDLDLHKVDVPDEIEEDREDVDKVASAQGNAKAMNNFNMGRPQSQVPVQQNTRPAQIVIDVVECFVCTDCPKLYENTTTKLCPHTLDVTREKRCVMYAERYKHMKRSWYIRGCASERGSCEDIRKAHEGHGDIVQLLHCHECFGNKCNTNSGFRSISDITLALFTIIVSPIAVKYTVS</sequence>
<organism evidence="9 10">
    <name type="scientific">Papilio xuthus</name>
    <name type="common">Asian swallowtail butterfly</name>
    <dbReference type="NCBI Taxonomy" id="66420"/>
    <lineage>
        <taxon>Eukaryota</taxon>
        <taxon>Metazoa</taxon>
        <taxon>Ecdysozoa</taxon>
        <taxon>Arthropoda</taxon>
        <taxon>Hexapoda</taxon>
        <taxon>Insecta</taxon>
        <taxon>Pterygota</taxon>
        <taxon>Neoptera</taxon>
        <taxon>Endopterygota</taxon>
        <taxon>Lepidoptera</taxon>
        <taxon>Glossata</taxon>
        <taxon>Ditrysia</taxon>
        <taxon>Papilionoidea</taxon>
        <taxon>Papilionidae</taxon>
        <taxon>Papilioninae</taxon>
        <taxon>Papilio</taxon>
    </lineage>
</organism>
<keyword evidence="3" id="KW-0812">Transmembrane</keyword>
<keyword evidence="10" id="KW-1185">Reference proteome</keyword>
<protein>
    <submittedName>
        <fullName evidence="9">Uncharacterized protein</fullName>
    </submittedName>
</protein>
<name>A0A194QK48_PAPXU</name>